<evidence type="ECO:0000256" key="1">
    <source>
        <dbReference type="SAM" id="SignalP"/>
    </source>
</evidence>
<name>A0A413QTN9_9FIRM</name>
<protein>
    <submittedName>
        <fullName evidence="3">Mannosyl-glycoprotein endo-beta-N-acetylglucosamidase</fullName>
    </submittedName>
</protein>
<dbReference type="Pfam" id="PF12733">
    <property type="entry name" value="Cadherin-like"/>
    <property type="match status" value="1"/>
</dbReference>
<keyword evidence="1" id="KW-0732">Signal</keyword>
<sequence>MIKINKFLAASVVTLSLAACDLAPYSSIAVYANQAAKVVCDERYWVAARSGPGTEYELEHKLSNGKDITILEQTTGADGKVWYKAKYNLAANNEECVSYIRSDFVSAGTGTAASDNAQTGDASADTGNADAIQQNNEEQLALATASGAYATGTITGGNVYVRNAAGTSGTTKVVSLNWNHQVDIIGETKVNGVVWYNVKGTLNGKAFMGWTISTYIKVTYNNSGDNTDFVTAMKNAGFPDSYIPNLTALHNKFPNWTFEAVNTGLNWDTVIKNESRNGLNVVSKTADDSKKSTAVGAYDWATNTWTEYEKGWVSANSAYIAYIMDPRNFLDETNIFQFQSLAYSANDNLSGVNAILKGTFMEGTKKYSTESINYANTFLDVAKNTGVSAYHLASRVKQEQGTNGTSPLISGTYSGYKGYYNFFNFNAYGKTKQDIYKNGLYFAKQQGWNTRVKSIQGGAEKIGKNYINKGQNTLYFEKFNVVNNCPYYSHQYMTNVTAALTEGQSVAKGYSDKNQAFTFRIPVYDNMPSSAVGFNKAGDTNNYLQSLSISGVTLTPSFNGATTSYSAVVSNSISSVVVSANPVSANSGITGTGSYSLTVGNNAIKINCKSQSGDTRTYTININRQASAANNTNNNNNTINSSVSISSSKYKIDTYVTGVEPNVSSDVIKKNISVSAGSIKILNSSGVENNGIVGTGNKIAVYDPNGNLVKTVDIVIFGDVNGDGKVTIKDIMLTNRNILKKISLNGEYLEAADVNKDGKVTIKDIMLINNSILGKSKLTQ</sequence>
<evidence type="ECO:0000313" key="3">
    <source>
        <dbReference type="EMBL" id="RHA11386.1"/>
    </source>
</evidence>
<dbReference type="InterPro" id="IPR018247">
    <property type="entry name" value="EF_Hand_1_Ca_BS"/>
</dbReference>
<dbReference type="Pfam" id="PF00404">
    <property type="entry name" value="Dockerin_1"/>
    <property type="match status" value="1"/>
</dbReference>
<dbReference type="InterPro" id="IPR002105">
    <property type="entry name" value="Dockerin_1_rpt"/>
</dbReference>
<dbReference type="SMART" id="SM00287">
    <property type="entry name" value="SH3b"/>
    <property type="match status" value="2"/>
</dbReference>
<dbReference type="AlphaFoldDB" id="A0A413QTN9"/>
<accession>A0A413QTN9</accession>
<evidence type="ECO:0000259" key="2">
    <source>
        <dbReference type="PROSITE" id="PS51766"/>
    </source>
</evidence>
<evidence type="ECO:0000313" key="4">
    <source>
        <dbReference type="Proteomes" id="UP000286341"/>
    </source>
</evidence>
<proteinExistence type="predicted"/>
<dbReference type="Proteomes" id="UP000286341">
    <property type="component" value="Unassembled WGS sequence"/>
</dbReference>
<dbReference type="InterPro" id="IPR003646">
    <property type="entry name" value="SH3-like_bac-type"/>
</dbReference>
<dbReference type="PROSITE" id="PS51257">
    <property type="entry name" value="PROKAR_LIPOPROTEIN"/>
    <property type="match status" value="1"/>
</dbReference>
<dbReference type="GO" id="GO:0000272">
    <property type="term" value="P:polysaccharide catabolic process"/>
    <property type="evidence" value="ECO:0007669"/>
    <property type="project" value="InterPro"/>
</dbReference>
<feature type="signal peptide" evidence="1">
    <location>
        <begin position="1"/>
        <end position="18"/>
    </location>
</feature>
<feature type="domain" description="Dockerin" evidence="2">
    <location>
        <begin position="713"/>
        <end position="780"/>
    </location>
</feature>
<dbReference type="InterPro" id="IPR025883">
    <property type="entry name" value="Cadherin-like_domain"/>
</dbReference>
<comment type="caution">
    <text evidence="3">The sequence shown here is derived from an EMBL/GenBank/DDBJ whole genome shotgun (WGS) entry which is preliminary data.</text>
</comment>
<feature type="chain" id="PRO_5019341605" evidence="1">
    <location>
        <begin position="19"/>
        <end position="780"/>
    </location>
</feature>
<dbReference type="Gene3D" id="1.10.1330.10">
    <property type="entry name" value="Dockerin domain"/>
    <property type="match status" value="1"/>
</dbReference>
<organism evidence="3 4">
    <name type="scientific">Agathobacter rectalis</name>
    <dbReference type="NCBI Taxonomy" id="39491"/>
    <lineage>
        <taxon>Bacteria</taxon>
        <taxon>Bacillati</taxon>
        <taxon>Bacillota</taxon>
        <taxon>Clostridia</taxon>
        <taxon>Lachnospirales</taxon>
        <taxon>Lachnospiraceae</taxon>
        <taxon>Agathobacter</taxon>
    </lineage>
</organism>
<dbReference type="EMBL" id="QSFB01000018">
    <property type="protein sequence ID" value="RHA11386.1"/>
    <property type="molecule type" value="Genomic_DNA"/>
</dbReference>
<dbReference type="PROSITE" id="PS51766">
    <property type="entry name" value="DOCKERIN"/>
    <property type="match status" value="1"/>
</dbReference>
<dbReference type="CDD" id="cd14256">
    <property type="entry name" value="Dockerin_I"/>
    <property type="match status" value="1"/>
</dbReference>
<reference evidence="3 4" key="1">
    <citation type="submission" date="2018-08" db="EMBL/GenBank/DDBJ databases">
        <title>A genome reference for cultivated species of the human gut microbiota.</title>
        <authorList>
            <person name="Zou Y."/>
            <person name="Xue W."/>
            <person name="Luo G."/>
        </authorList>
    </citation>
    <scope>NUCLEOTIDE SEQUENCE [LARGE SCALE GENOMIC DNA]</scope>
    <source>
        <strain evidence="3 4">AM44-1AT</strain>
    </source>
</reference>
<dbReference type="SUPFAM" id="SSF63446">
    <property type="entry name" value="Type I dockerin domain"/>
    <property type="match status" value="1"/>
</dbReference>
<dbReference type="Gene3D" id="2.30.30.40">
    <property type="entry name" value="SH3 Domains"/>
    <property type="match status" value="1"/>
</dbReference>
<dbReference type="RefSeq" id="WP_118342829.1">
    <property type="nucleotide sequence ID" value="NZ_QSEY01000018.1"/>
</dbReference>
<dbReference type="PROSITE" id="PS00018">
    <property type="entry name" value="EF_HAND_1"/>
    <property type="match status" value="1"/>
</dbReference>
<gene>
    <name evidence="3" type="ORF">DW948_11530</name>
</gene>
<dbReference type="GO" id="GO:0004553">
    <property type="term" value="F:hydrolase activity, hydrolyzing O-glycosyl compounds"/>
    <property type="evidence" value="ECO:0007669"/>
    <property type="project" value="InterPro"/>
</dbReference>
<dbReference type="InterPro" id="IPR036439">
    <property type="entry name" value="Dockerin_dom_sf"/>
</dbReference>
<dbReference type="InterPro" id="IPR016134">
    <property type="entry name" value="Dockerin_dom"/>
</dbReference>